<keyword evidence="4" id="KW-0805">Transcription regulation</keyword>
<dbReference type="Pfam" id="PF01845">
    <property type="entry name" value="CcdB"/>
    <property type="match status" value="1"/>
</dbReference>
<protein>
    <recommendedName>
        <fullName evidence="2">Toxin CcdB</fullName>
    </recommendedName>
    <alternativeName>
        <fullName evidence="7">Cytotoxic protein CcdB</fullName>
    </alternativeName>
    <alternativeName>
        <fullName evidence="6">Protein LetD</fullName>
    </alternativeName>
</protein>
<keyword evidence="3" id="KW-0678">Repressor</keyword>
<evidence type="ECO:0000313" key="9">
    <source>
        <dbReference type="Proteomes" id="UP000651050"/>
    </source>
</evidence>
<gene>
    <name evidence="8" type="ORF">I5803_08950</name>
</gene>
<comment type="caution">
    <text evidence="8">The sequence shown here is derived from an EMBL/GenBank/DDBJ whole genome shotgun (WGS) entry which is preliminary data.</text>
</comment>
<evidence type="ECO:0000256" key="5">
    <source>
        <dbReference type="ARBA" id="ARBA00023163"/>
    </source>
</evidence>
<keyword evidence="9" id="KW-1185">Reference proteome</keyword>
<evidence type="ECO:0000256" key="3">
    <source>
        <dbReference type="ARBA" id="ARBA00022491"/>
    </source>
</evidence>
<dbReference type="EMBL" id="JADWYS010000001">
    <property type="protein sequence ID" value="MBG9388146.1"/>
    <property type="molecule type" value="Genomic_DNA"/>
</dbReference>
<dbReference type="GO" id="GO:0006276">
    <property type="term" value="P:plasmid maintenance"/>
    <property type="evidence" value="ECO:0007669"/>
    <property type="project" value="InterPro"/>
</dbReference>
<evidence type="ECO:0000256" key="7">
    <source>
        <dbReference type="ARBA" id="ARBA00033135"/>
    </source>
</evidence>
<dbReference type="AlphaFoldDB" id="A0A931H3W8"/>
<name>A0A931H3W8_9BURK</name>
<dbReference type="RefSeq" id="WP_196986021.1">
    <property type="nucleotide sequence ID" value="NZ_JADWYS010000001.1"/>
</dbReference>
<dbReference type="InterPro" id="IPR011067">
    <property type="entry name" value="Plasmid_toxin/cell-grow_inhib"/>
</dbReference>
<dbReference type="SUPFAM" id="SSF50118">
    <property type="entry name" value="Cell growth inhibitor/plasmid maintenance toxic component"/>
    <property type="match status" value="1"/>
</dbReference>
<proteinExistence type="inferred from homology"/>
<dbReference type="GO" id="GO:0008657">
    <property type="term" value="F:DNA topoisomerase type II (double strand cut, ATP-hydrolyzing) inhibitor activity"/>
    <property type="evidence" value="ECO:0007669"/>
    <property type="project" value="InterPro"/>
</dbReference>
<evidence type="ECO:0000256" key="1">
    <source>
        <dbReference type="ARBA" id="ARBA00005230"/>
    </source>
</evidence>
<accession>A0A931H3W8</accession>
<sequence length="105" mass="11316">MAQFDIYLNPIQASRESVPYVADVQSGLLERLPTRLVMPLSRVGADVTRLPENLCPVVQVDGETLILLAHQAAPLPARMLRKPVASISHRAGEVAAAMDAILSGF</sequence>
<evidence type="ECO:0000313" key="8">
    <source>
        <dbReference type="EMBL" id="MBG9388146.1"/>
    </source>
</evidence>
<keyword evidence="5" id="KW-0804">Transcription</keyword>
<evidence type="ECO:0000256" key="2">
    <source>
        <dbReference type="ARBA" id="ARBA00015075"/>
    </source>
</evidence>
<dbReference type="InterPro" id="IPR002712">
    <property type="entry name" value="CcdB"/>
</dbReference>
<dbReference type="Proteomes" id="UP000651050">
    <property type="component" value="Unassembled WGS sequence"/>
</dbReference>
<dbReference type="Gene3D" id="2.30.30.110">
    <property type="match status" value="1"/>
</dbReference>
<organism evidence="8 9">
    <name type="scientific">Caenimonas aquaedulcis</name>
    <dbReference type="NCBI Taxonomy" id="2793270"/>
    <lineage>
        <taxon>Bacteria</taxon>
        <taxon>Pseudomonadati</taxon>
        <taxon>Pseudomonadota</taxon>
        <taxon>Betaproteobacteria</taxon>
        <taxon>Burkholderiales</taxon>
        <taxon>Comamonadaceae</taxon>
        <taxon>Caenimonas</taxon>
    </lineage>
</organism>
<evidence type="ECO:0000256" key="6">
    <source>
        <dbReference type="ARBA" id="ARBA00029628"/>
    </source>
</evidence>
<reference evidence="8" key="1">
    <citation type="submission" date="2020-11" db="EMBL/GenBank/DDBJ databases">
        <title>Bacterial whole genome sequence for Caenimonas sp. DR4.4.</title>
        <authorList>
            <person name="Le V."/>
            <person name="Ko S.-R."/>
            <person name="Ahn C.-Y."/>
            <person name="Oh H.-M."/>
        </authorList>
    </citation>
    <scope>NUCLEOTIDE SEQUENCE</scope>
    <source>
        <strain evidence="8">DR4.4</strain>
    </source>
</reference>
<evidence type="ECO:0000256" key="4">
    <source>
        <dbReference type="ARBA" id="ARBA00023015"/>
    </source>
</evidence>
<comment type="similarity">
    <text evidence="1">Belongs to the CcdB toxin family.</text>
</comment>